<name>F4ZKY7_9BBAC</name>
<dbReference type="OrthoDB" id="21159at10239"/>
<keyword evidence="1" id="KW-1133">Transmembrane helix</keyword>
<reference evidence="2 3" key="1">
    <citation type="journal article" date="2011" name="Arch. Virol.">
        <title>Genomic sequencing and analysis of Clostera anachoreta granulovirus.</title>
        <authorList>
            <person name="Liang Z."/>
            <person name="Zhang X."/>
            <person name="Yin X."/>
            <person name="Cao S."/>
            <person name="Xu F."/>
        </authorList>
    </citation>
    <scope>NUCLEOTIDE SEQUENCE [LARGE SCALE GENOMIC DNA]</scope>
    <source>
        <strain evidence="2">ClanGV-HBHN</strain>
    </source>
</reference>
<accession>F4ZKY7</accession>
<evidence type="ECO:0000313" key="2">
    <source>
        <dbReference type="EMBL" id="AEB00398.1"/>
    </source>
</evidence>
<keyword evidence="3" id="KW-1185">Reference proteome</keyword>
<feature type="transmembrane region" description="Helical" evidence="1">
    <location>
        <begin position="12"/>
        <end position="34"/>
    </location>
</feature>
<organism evidence="2 3">
    <name type="scientific">Clostera anachoreta granulovirus</name>
    <dbReference type="NCBI Taxonomy" id="283675"/>
    <lineage>
        <taxon>Viruses</taxon>
        <taxon>Viruses incertae sedis</taxon>
        <taxon>Naldaviricetes</taxon>
        <taxon>Lefavirales</taxon>
        <taxon>Baculoviridae</taxon>
        <taxon>Betabaculovirus</taxon>
        <taxon>Betabaculovirus clanachoretae</taxon>
    </lineage>
</organism>
<dbReference type="GeneID" id="10722991"/>
<evidence type="ECO:0000313" key="3">
    <source>
        <dbReference type="Proteomes" id="UP000203549"/>
    </source>
</evidence>
<keyword evidence="1" id="KW-0472">Membrane</keyword>
<keyword evidence="1" id="KW-0812">Transmembrane</keyword>
<dbReference type="KEGG" id="vg:10722991"/>
<protein>
    <submittedName>
        <fullName evidence="2">Uncharacterized protein</fullName>
    </submittedName>
</protein>
<evidence type="ECO:0000256" key="1">
    <source>
        <dbReference type="SAM" id="Phobius"/>
    </source>
</evidence>
<dbReference type="Proteomes" id="UP000203549">
    <property type="component" value="Segment"/>
</dbReference>
<proteinExistence type="predicted"/>
<sequence length="282" mass="31448">MTIRHPIDFISGLGATTITMLTSALMVVGVASLVSATRSLVEVYSDLKVSPDYTDIVLYPDSLVNNDNVGVALQVFRVNDGYVFNFKQHNCILCIFGTAFNVLRASVTPKPVSDCVVYIENVSGDVDLYGTSIVNTGDVCVNKITPPAHKFKVYAVRNNSKVYLRLKLRLDSKIVVSATVFRLAYAPCLTHPTESMHSYICHVKGVKWPCQAGATMYNATMAWFDEVVTVDEKVNVDDVDWLREMLRDTWYRATRVFVNNAADVSRHTWLVTLPIVVLGVLW</sequence>
<dbReference type="RefSeq" id="YP_004376318.1">
    <property type="nucleotide sequence ID" value="NC_015398.1"/>
</dbReference>
<dbReference type="EMBL" id="HQ116624">
    <property type="protein sequence ID" value="AEB00398.1"/>
    <property type="molecule type" value="Genomic_DNA"/>
</dbReference>